<feature type="binding site" evidence="5">
    <location>
        <position position="59"/>
    </location>
    <ligand>
        <name>S-adenosyl-L-methionine</name>
        <dbReference type="ChEBI" id="CHEBI:59789"/>
    </ligand>
</feature>
<comment type="function">
    <text evidence="5">Specifically methylates the uridine in position 2552 of 23S rRNA at the 2'-O position of the ribose in the fully assembled 50S ribosomal subunit.</text>
</comment>
<reference evidence="8 9" key="1">
    <citation type="submission" date="2017-04" db="EMBL/GenBank/DDBJ databases">
        <title>Novel microbial lineages endemic to geothermal iron-oxide mats fill important gaps in the evolutionary history of Archaea.</title>
        <authorList>
            <person name="Jay Z.J."/>
            <person name="Beam J.P."/>
            <person name="Dlakic M."/>
            <person name="Rusch D.B."/>
            <person name="Kozubal M.A."/>
            <person name="Inskeep W.P."/>
        </authorList>
    </citation>
    <scope>NUCLEOTIDE SEQUENCE [LARGE SCALE GENOMIC DNA]</scope>
    <source>
        <strain evidence="8">OSP_D</strain>
    </source>
</reference>
<dbReference type="Gene3D" id="3.40.50.150">
    <property type="entry name" value="Vaccinia Virus protein VP39"/>
    <property type="match status" value="1"/>
</dbReference>
<dbReference type="GO" id="GO:0005737">
    <property type="term" value="C:cytoplasm"/>
    <property type="evidence" value="ECO:0007669"/>
    <property type="project" value="UniProtKB-SubCell"/>
</dbReference>
<evidence type="ECO:0000259" key="7">
    <source>
        <dbReference type="Pfam" id="PF01728"/>
    </source>
</evidence>
<comment type="subcellular location">
    <subcellularLocation>
        <location evidence="5">Cytoplasm</location>
    </subcellularLocation>
</comment>
<dbReference type="InterPro" id="IPR002877">
    <property type="entry name" value="RNA_MeTrfase_FtsJ_dom"/>
</dbReference>
<dbReference type="HAMAP" id="MF_01547">
    <property type="entry name" value="RNA_methyltr_E"/>
    <property type="match status" value="1"/>
</dbReference>
<evidence type="ECO:0000256" key="5">
    <source>
        <dbReference type="HAMAP-Rule" id="MF_01547"/>
    </source>
</evidence>
<dbReference type="Pfam" id="PF01728">
    <property type="entry name" value="FtsJ"/>
    <property type="match status" value="1"/>
</dbReference>
<evidence type="ECO:0000256" key="2">
    <source>
        <dbReference type="ARBA" id="ARBA00022603"/>
    </source>
</evidence>
<keyword evidence="5" id="KW-0963">Cytoplasm</keyword>
<dbReference type="AlphaFoldDB" id="A0A2R6AB13"/>
<feature type="binding site" evidence="5">
    <location>
        <position position="57"/>
    </location>
    <ligand>
        <name>S-adenosyl-L-methionine</name>
        <dbReference type="ChEBI" id="CHEBI:59789"/>
    </ligand>
</feature>
<evidence type="ECO:0000256" key="4">
    <source>
        <dbReference type="ARBA" id="ARBA00022691"/>
    </source>
</evidence>
<feature type="binding site" evidence="5">
    <location>
        <position position="77"/>
    </location>
    <ligand>
        <name>S-adenosyl-L-methionine</name>
        <dbReference type="ChEBI" id="CHEBI:59789"/>
    </ligand>
</feature>
<dbReference type="EMBL" id="NEXC01000019">
    <property type="protein sequence ID" value="PSN83604.1"/>
    <property type="molecule type" value="Genomic_DNA"/>
</dbReference>
<evidence type="ECO:0000256" key="3">
    <source>
        <dbReference type="ARBA" id="ARBA00022679"/>
    </source>
</evidence>
<keyword evidence="2 5" id="KW-0489">Methyltransferase</keyword>
<keyword evidence="3 5" id="KW-0808">Transferase</keyword>
<feature type="active site" description="Proton acceptor" evidence="5 6">
    <location>
        <position position="157"/>
    </location>
</feature>
<evidence type="ECO:0000256" key="1">
    <source>
        <dbReference type="ARBA" id="ARBA00022552"/>
    </source>
</evidence>
<accession>A0A2R6AB13</accession>
<name>A0A2R6AB13_9ARCH</name>
<comment type="similarity">
    <text evidence="5">Belongs to the class I-like SAM-binding methyltransferase superfamily. RNA methyltransferase RlmE family.</text>
</comment>
<dbReference type="Proteomes" id="UP000240880">
    <property type="component" value="Unassembled WGS sequence"/>
</dbReference>
<protein>
    <recommendedName>
        <fullName evidence="5">Ribosomal RNA large subunit methyltransferase E</fullName>
        <ecNumber evidence="5">2.1.1.166</ecNumber>
    </recommendedName>
    <alternativeName>
        <fullName evidence="5">23S rRNA Um2552 methyltransferase</fullName>
    </alternativeName>
    <alternativeName>
        <fullName evidence="5">rRNA (uridine-2'-O-)-methyltransferase</fullName>
    </alternativeName>
</protein>
<comment type="caution">
    <text evidence="8">The sequence shown here is derived from an EMBL/GenBank/DDBJ whole genome shotgun (WGS) entry which is preliminary data.</text>
</comment>
<feature type="binding site" evidence="5">
    <location>
        <position position="95"/>
    </location>
    <ligand>
        <name>S-adenosyl-L-methionine</name>
        <dbReference type="ChEBI" id="CHEBI:59789"/>
    </ligand>
</feature>
<dbReference type="InterPro" id="IPR015507">
    <property type="entry name" value="rRNA-MeTfrase_E"/>
</dbReference>
<feature type="binding site" evidence="5">
    <location>
        <position position="118"/>
    </location>
    <ligand>
        <name>S-adenosyl-L-methionine</name>
        <dbReference type="ChEBI" id="CHEBI:59789"/>
    </ligand>
</feature>
<evidence type="ECO:0000313" key="8">
    <source>
        <dbReference type="EMBL" id="PSN83604.1"/>
    </source>
</evidence>
<dbReference type="EC" id="2.1.1.166" evidence="5"/>
<dbReference type="GO" id="GO:0008650">
    <property type="term" value="F:rRNA (uridine-2'-O-)-methyltransferase activity"/>
    <property type="evidence" value="ECO:0007669"/>
    <property type="project" value="UniProtKB-UniRule"/>
</dbReference>
<dbReference type="SUPFAM" id="SSF53335">
    <property type="entry name" value="S-adenosyl-L-methionine-dependent methyltransferases"/>
    <property type="match status" value="1"/>
</dbReference>
<proteinExistence type="inferred from homology"/>
<feature type="domain" description="Ribosomal RNA methyltransferase FtsJ" evidence="7">
    <location>
        <begin position="27"/>
        <end position="199"/>
    </location>
</feature>
<sequence>MLKRMSWIRRYGRDKYYRLAKSMNKPSRAYFKLRELDSKHALLKRGYKVIDLGSSPGGWVSYELERVGEEGLVFAIDKDELRIKPHNNLVFIKADILNTDLERLISSIGVKVDLVASDLAPSFTGIRSVDMARHYELAHKALELAQRTLGTGNFVVKLFMSDEFYEFQKELIKTFEEVKIERLPATRERSSELYAVCKRVRAHS</sequence>
<dbReference type="PIRSF" id="PIRSF005461">
    <property type="entry name" value="23S_rRNA_mtase"/>
    <property type="match status" value="1"/>
</dbReference>
<keyword evidence="1 5" id="KW-0698">rRNA processing</keyword>
<comment type="catalytic activity">
    <reaction evidence="5">
        <text>uridine(2552) in 23S rRNA + S-adenosyl-L-methionine = 2'-O-methyluridine(2552) in 23S rRNA + S-adenosyl-L-homocysteine + H(+)</text>
        <dbReference type="Rhea" id="RHEA:42720"/>
        <dbReference type="Rhea" id="RHEA-COMP:10202"/>
        <dbReference type="Rhea" id="RHEA-COMP:10203"/>
        <dbReference type="ChEBI" id="CHEBI:15378"/>
        <dbReference type="ChEBI" id="CHEBI:57856"/>
        <dbReference type="ChEBI" id="CHEBI:59789"/>
        <dbReference type="ChEBI" id="CHEBI:65315"/>
        <dbReference type="ChEBI" id="CHEBI:74478"/>
        <dbReference type="EC" id="2.1.1.166"/>
    </reaction>
</comment>
<dbReference type="InterPro" id="IPR050082">
    <property type="entry name" value="RNA_methyltr_RlmE"/>
</dbReference>
<dbReference type="PANTHER" id="PTHR10920:SF13">
    <property type="entry name" value="PRE-RRNA 2'-O-RIBOSE RNA METHYLTRANSFERASE FTSJ3"/>
    <property type="match status" value="1"/>
</dbReference>
<keyword evidence="4 5" id="KW-0949">S-adenosyl-L-methionine</keyword>
<evidence type="ECO:0000256" key="6">
    <source>
        <dbReference type="PIRSR" id="PIRSR005461-1"/>
    </source>
</evidence>
<evidence type="ECO:0000313" key="9">
    <source>
        <dbReference type="Proteomes" id="UP000240880"/>
    </source>
</evidence>
<gene>
    <name evidence="5" type="primary">rlmE</name>
    <name evidence="8" type="ORF">B9Q01_04140</name>
</gene>
<dbReference type="PANTHER" id="PTHR10920">
    <property type="entry name" value="RIBOSOMAL RNA METHYLTRANSFERASE"/>
    <property type="match status" value="1"/>
</dbReference>
<organism evidence="8 9">
    <name type="scientific">Candidatus Marsarchaeota G1 archaeon OSP_D</name>
    <dbReference type="NCBI Taxonomy" id="1978155"/>
    <lineage>
        <taxon>Archaea</taxon>
        <taxon>Candidatus Marsarchaeota</taxon>
        <taxon>Candidatus Marsarchaeota group 1</taxon>
    </lineage>
</organism>
<dbReference type="InterPro" id="IPR029063">
    <property type="entry name" value="SAM-dependent_MTases_sf"/>
</dbReference>